<evidence type="ECO:0000256" key="1">
    <source>
        <dbReference type="ARBA" id="ARBA00004141"/>
    </source>
</evidence>
<dbReference type="PANTHER" id="PTHR10057:SF0">
    <property type="entry name" value="TRANSLOCATOR PROTEIN"/>
    <property type="match status" value="1"/>
</dbReference>
<keyword evidence="8" id="KW-1185">Reference proteome</keyword>
<dbReference type="GO" id="GO:0033013">
    <property type="term" value="P:tetrapyrrole metabolic process"/>
    <property type="evidence" value="ECO:0007669"/>
    <property type="project" value="UniProtKB-ARBA"/>
</dbReference>
<keyword evidence="5 6" id="KW-0472">Membrane</keyword>
<comment type="subcellular location">
    <subcellularLocation>
        <location evidence="1">Membrane</location>
        <topology evidence="1">Multi-pass membrane protein</topology>
    </subcellularLocation>
</comment>
<gene>
    <name evidence="7" type="ORF">ElyMa_000175900</name>
</gene>
<name>A0AAV4EW34_9GAST</name>
<dbReference type="AlphaFoldDB" id="A0AAV4EW34"/>
<evidence type="ECO:0000313" key="7">
    <source>
        <dbReference type="EMBL" id="GFR64341.1"/>
    </source>
</evidence>
<comment type="similarity">
    <text evidence="2">Belongs to the TspO/BZRP family.</text>
</comment>
<dbReference type="EMBL" id="BMAT01000342">
    <property type="protein sequence ID" value="GFR64341.1"/>
    <property type="molecule type" value="Genomic_DNA"/>
</dbReference>
<accession>A0AAV4EW34</accession>
<dbReference type="Proteomes" id="UP000762676">
    <property type="component" value="Unassembled WGS sequence"/>
</dbReference>
<evidence type="ECO:0000256" key="4">
    <source>
        <dbReference type="ARBA" id="ARBA00022989"/>
    </source>
</evidence>
<dbReference type="FunFam" id="1.20.1260.100:FF:000001">
    <property type="entry name" value="translocator protein 2"/>
    <property type="match status" value="1"/>
</dbReference>
<proteinExistence type="inferred from homology"/>
<evidence type="ECO:0000256" key="6">
    <source>
        <dbReference type="SAM" id="Phobius"/>
    </source>
</evidence>
<organism evidence="7 8">
    <name type="scientific">Elysia marginata</name>
    <dbReference type="NCBI Taxonomy" id="1093978"/>
    <lineage>
        <taxon>Eukaryota</taxon>
        <taxon>Metazoa</taxon>
        <taxon>Spiralia</taxon>
        <taxon>Lophotrochozoa</taxon>
        <taxon>Mollusca</taxon>
        <taxon>Gastropoda</taxon>
        <taxon>Heterobranchia</taxon>
        <taxon>Euthyneura</taxon>
        <taxon>Panpulmonata</taxon>
        <taxon>Sacoglossa</taxon>
        <taxon>Placobranchoidea</taxon>
        <taxon>Plakobranchidae</taxon>
        <taxon>Elysia</taxon>
    </lineage>
</organism>
<feature type="transmembrane region" description="Helical" evidence="6">
    <location>
        <begin position="65"/>
        <end position="85"/>
    </location>
</feature>
<comment type="caution">
    <text evidence="7">The sequence shown here is derived from an EMBL/GenBank/DDBJ whole genome shotgun (WGS) entry which is preliminary data.</text>
</comment>
<dbReference type="Gene3D" id="1.20.1260.100">
    <property type="entry name" value="TspO/MBR protein"/>
    <property type="match status" value="1"/>
</dbReference>
<dbReference type="GO" id="GO:0005741">
    <property type="term" value="C:mitochondrial outer membrane"/>
    <property type="evidence" value="ECO:0007669"/>
    <property type="project" value="TreeGrafter"/>
</dbReference>
<feature type="transmembrane region" description="Helical" evidence="6">
    <location>
        <begin position="150"/>
        <end position="172"/>
    </location>
</feature>
<dbReference type="Pfam" id="PF03073">
    <property type="entry name" value="TspO_MBR"/>
    <property type="match status" value="1"/>
</dbReference>
<sequence>MGASAKRSFIGHVGSTSNMSDYIKPAAAIILPLAGGFAASHSVKKHISTWYAGLRHPSWSPPNKVFGPVWSLLYGTMGCASYLVWRDGGGFGGDAAVPLAWYGAQLALNWAWPPIFFGAHSLKWSLVDMVALWGAICGTIYQFHDVNETAAYLMIPYLGWITYAGALNFRLWRDNPSIEDKKE</sequence>
<evidence type="ECO:0000256" key="5">
    <source>
        <dbReference type="ARBA" id="ARBA00023136"/>
    </source>
</evidence>
<dbReference type="InterPro" id="IPR038330">
    <property type="entry name" value="TspO/MBR-related_sf"/>
</dbReference>
<evidence type="ECO:0000256" key="2">
    <source>
        <dbReference type="ARBA" id="ARBA00007524"/>
    </source>
</evidence>
<keyword evidence="4 6" id="KW-1133">Transmembrane helix</keyword>
<reference evidence="7 8" key="1">
    <citation type="journal article" date="2021" name="Elife">
        <title>Chloroplast acquisition without the gene transfer in kleptoplastic sea slugs, Plakobranchus ocellatus.</title>
        <authorList>
            <person name="Maeda T."/>
            <person name="Takahashi S."/>
            <person name="Yoshida T."/>
            <person name="Shimamura S."/>
            <person name="Takaki Y."/>
            <person name="Nagai Y."/>
            <person name="Toyoda A."/>
            <person name="Suzuki Y."/>
            <person name="Arimoto A."/>
            <person name="Ishii H."/>
            <person name="Satoh N."/>
            <person name="Nishiyama T."/>
            <person name="Hasebe M."/>
            <person name="Maruyama T."/>
            <person name="Minagawa J."/>
            <person name="Obokata J."/>
            <person name="Shigenobu S."/>
        </authorList>
    </citation>
    <scope>NUCLEOTIDE SEQUENCE [LARGE SCALE GENOMIC DNA]</scope>
</reference>
<evidence type="ECO:0000313" key="8">
    <source>
        <dbReference type="Proteomes" id="UP000762676"/>
    </source>
</evidence>
<protein>
    <submittedName>
        <fullName evidence="7">Translocator protein</fullName>
    </submittedName>
</protein>
<dbReference type="PIRSF" id="PIRSF005859">
    <property type="entry name" value="PBR"/>
    <property type="match status" value="1"/>
</dbReference>
<keyword evidence="3 6" id="KW-0812">Transmembrane</keyword>
<dbReference type="CDD" id="cd15904">
    <property type="entry name" value="TSPO_MBR"/>
    <property type="match status" value="1"/>
</dbReference>
<evidence type="ECO:0000256" key="3">
    <source>
        <dbReference type="ARBA" id="ARBA00022692"/>
    </source>
</evidence>
<dbReference type="InterPro" id="IPR004307">
    <property type="entry name" value="TspO_MBR"/>
</dbReference>
<feature type="transmembrane region" description="Helical" evidence="6">
    <location>
        <begin position="91"/>
        <end position="112"/>
    </location>
</feature>
<dbReference type="PANTHER" id="PTHR10057">
    <property type="entry name" value="PERIPHERAL-TYPE BENZODIAZEPINE RECEPTOR"/>
    <property type="match status" value="1"/>
</dbReference>